<evidence type="ECO:0000313" key="8">
    <source>
        <dbReference type="Proteomes" id="UP000677054"/>
    </source>
</evidence>
<feature type="transmembrane region" description="Helical" evidence="6">
    <location>
        <begin position="33"/>
        <end position="53"/>
    </location>
</feature>
<feature type="region of interest" description="Disordered" evidence="5">
    <location>
        <begin position="1"/>
        <end position="22"/>
    </location>
</feature>
<dbReference type="InterPro" id="IPR050598">
    <property type="entry name" value="AminoAcid_Transporter"/>
</dbReference>
<evidence type="ECO:0000256" key="2">
    <source>
        <dbReference type="ARBA" id="ARBA00022692"/>
    </source>
</evidence>
<sequence>MGGSIEEMPAEGMELMDKGSPEKEGRVQLRRELGVLEGVSVILGIIIGSGIFVSPKGVLEEIGSVGAALLIWVASGFLALIGALCYAELGTAVPKSGGDYAYIREAFAPRQMPSWHSLLPSTYFNHSSPVVRIQKQAFSSWQLLQYVRFIDIYKLLEYEVDHQSARCVHVHQGGSHHHHHHCWNGLSLHG</sequence>
<dbReference type="AlphaFoldDB" id="A0A7R9FRY5"/>
<name>A0A7R9FRY5_9CRUS</name>
<dbReference type="GO" id="GO:0016020">
    <property type="term" value="C:membrane"/>
    <property type="evidence" value="ECO:0007669"/>
    <property type="project" value="UniProtKB-SubCell"/>
</dbReference>
<dbReference type="PANTHER" id="PTHR11785">
    <property type="entry name" value="AMINO ACID TRANSPORTER"/>
    <property type="match status" value="1"/>
</dbReference>
<dbReference type="PANTHER" id="PTHR11785:SF528">
    <property type="entry name" value="AMINO ACID TRANSPORTER PROTEIN JHI-21"/>
    <property type="match status" value="1"/>
</dbReference>
<dbReference type="OrthoDB" id="3257095at2759"/>
<organism evidence="7">
    <name type="scientific">Darwinula stevensoni</name>
    <dbReference type="NCBI Taxonomy" id="69355"/>
    <lineage>
        <taxon>Eukaryota</taxon>
        <taxon>Metazoa</taxon>
        <taxon>Ecdysozoa</taxon>
        <taxon>Arthropoda</taxon>
        <taxon>Crustacea</taxon>
        <taxon>Oligostraca</taxon>
        <taxon>Ostracoda</taxon>
        <taxon>Podocopa</taxon>
        <taxon>Podocopida</taxon>
        <taxon>Darwinulocopina</taxon>
        <taxon>Darwinuloidea</taxon>
        <taxon>Darwinulidae</taxon>
        <taxon>Darwinula</taxon>
    </lineage>
</organism>
<protein>
    <submittedName>
        <fullName evidence="7">Uncharacterized protein</fullName>
    </submittedName>
</protein>
<feature type="transmembrane region" description="Helical" evidence="6">
    <location>
        <begin position="65"/>
        <end position="87"/>
    </location>
</feature>
<keyword evidence="2 6" id="KW-0812">Transmembrane</keyword>
<evidence type="ECO:0000256" key="4">
    <source>
        <dbReference type="ARBA" id="ARBA00023136"/>
    </source>
</evidence>
<comment type="subcellular location">
    <subcellularLocation>
        <location evidence="1">Membrane</location>
        <topology evidence="1">Multi-pass membrane protein</topology>
    </subcellularLocation>
</comment>
<dbReference type="GO" id="GO:0015179">
    <property type="term" value="F:L-amino acid transmembrane transporter activity"/>
    <property type="evidence" value="ECO:0007669"/>
    <property type="project" value="TreeGrafter"/>
</dbReference>
<proteinExistence type="predicted"/>
<reference evidence="7" key="1">
    <citation type="submission" date="2020-11" db="EMBL/GenBank/DDBJ databases">
        <authorList>
            <person name="Tran Van P."/>
        </authorList>
    </citation>
    <scope>NUCLEOTIDE SEQUENCE</scope>
</reference>
<dbReference type="EMBL" id="LR904556">
    <property type="protein sequence ID" value="CAD7252928.1"/>
    <property type="molecule type" value="Genomic_DNA"/>
</dbReference>
<accession>A0A7R9FRY5</accession>
<dbReference type="InterPro" id="IPR002293">
    <property type="entry name" value="AA/rel_permease1"/>
</dbReference>
<dbReference type="Gene3D" id="1.20.1740.10">
    <property type="entry name" value="Amino acid/polyamine transporter I"/>
    <property type="match status" value="1"/>
</dbReference>
<evidence type="ECO:0000313" key="7">
    <source>
        <dbReference type="EMBL" id="CAD7252928.1"/>
    </source>
</evidence>
<dbReference type="EMBL" id="CAJPEV010005039">
    <property type="protein sequence ID" value="CAG0902672.1"/>
    <property type="molecule type" value="Genomic_DNA"/>
</dbReference>
<keyword evidence="8" id="KW-1185">Reference proteome</keyword>
<keyword evidence="3 6" id="KW-1133">Transmembrane helix</keyword>
<evidence type="ECO:0000256" key="1">
    <source>
        <dbReference type="ARBA" id="ARBA00004141"/>
    </source>
</evidence>
<dbReference type="Proteomes" id="UP000677054">
    <property type="component" value="Unassembled WGS sequence"/>
</dbReference>
<evidence type="ECO:0000256" key="6">
    <source>
        <dbReference type="SAM" id="Phobius"/>
    </source>
</evidence>
<gene>
    <name evidence="7" type="ORF">DSTB1V02_LOCUS12679</name>
</gene>
<evidence type="ECO:0000256" key="3">
    <source>
        <dbReference type="ARBA" id="ARBA00022989"/>
    </source>
</evidence>
<dbReference type="Pfam" id="PF13520">
    <property type="entry name" value="AA_permease_2"/>
    <property type="match status" value="1"/>
</dbReference>
<keyword evidence="4 6" id="KW-0472">Membrane</keyword>
<evidence type="ECO:0000256" key="5">
    <source>
        <dbReference type="SAM" id="MobiDB-lite"/>
    </source>
</evidence>